<dbReference type="RefSeq" id="XP_005773793.1">
    <property type="nucleotide sequence ID" value="XM_005773736.1"/>
</dbReference>
<evidence type="ECO:0000256" key="6">
    <source>
        <dbReference type="ARBA" id="ARBA00023295"/>
    </source>
</evidence>
<dbReference type="InterPro" id="IPR016286">
    <property type="entry name" value="FUC_metazoa-typ"/>
</dbReference>
<evidence type="ECO:0000256" key="4">
    <source>
        <dbReference type="ARBA" id="ARBA00022729"/>
    </source>
</evidence>
<dbReference type="GO" id="GO:0016139">
    <property type="term" value="P:glycoside catabolic process"/>
    <property type="evidence" value="ECO:0007669"/>
    <property type="project" value="TreeGrafter"/>
</dbReference>
<dbReference type="PaxDb" id="2903-EOD21364"/>
<dbReference type="KEGG" id="ehx:EMIHUDRAFT_469809"/>
<evidence type="ECO:0000256" key="3">
    <source>
        <dbReference type="ARBA" id="ARBA00012662"/>
    </source>
</evidence>
<protein>
    <recommendedName>
        <fullName evidence="3">alpha-L-fucosidase</fullName>
        <ecNumber evidence="3">3.2.1.51</ecNumber>
    </recommendedName>
</protein>
<dbReference type="InterPro" id="IPR000933">
    <property type="entry name" value="Glyco_hydro_29"/>
</dbReference>
<evidence type="ECO:0000313" key="8">
    <source>
        <dbReference type="EnsemblProtists" id="EOD21364"/>
    </source>
</evidence>
<dbReference type="GO" id="GO:0006004">
    <property type="term" value="P:fucose metabolic process"/>
    <property type="evidence" value="ECO:0007669"/>
    <property type="project" value="InterPro"/>
</dbReference>
<dbReference type="GeneID" id="17266935"/>
<feature type="domain" description="Glycoside hydrolase family 29 N-terminal" evidence="7">
    <location>
        <begin position="650"/>
        <end position="977"/>
    </location>
</feature>
<proteinExistence type="inferred from homology"/>
<dbReference type="InterPro" id="IPR017853">
    <property type="entry name" value="GH"/>
</dbReference>
<dbReference type="PANTHER" id="PTHR10030">
    <property type="entry name" value="ALPHA-L-FUCOSIDASE"/>
    <property type="match status" value="1"/>
</dbReference>
<dbReference type="Proteomes" id="UP000013827">
    <property type="component" value="Unassembled WGS sequence"/>
</dbReference>
<dbReference type="SMART" id="SM00812">
    <property type="entry name" value="Alpha_L_fucos"/>
    <property type="match status" value="1"/>
</dbReference>
<keyword evidence="9" id="KW-1185">Reference proteome</keyword>
<reference evidence="9" key="1">
    <citation type="journal article" date="2013" name="Nature">
        <title>Pan genome of the phytoplankton Emiliania underpins its global distribution.</title>
        <authorList>
            <person name="Read B.A."/>
            <person name="Kegel J."/>
            <person name="Klute M.J."/>
            <person name="Kuo A."/>
            <person name="Lefebvre S.C."/>
            <person name="Maumus F."/>
            <person name="Mayer C."/>
            <person name="Miller J."/>
            <person name="Monier A."/>
            <person name="Salamov A."/>
            <person name="Young J."/>
            <person name="Aguilar M."/>
            <person name="Claverie J.M."/>
            <person name="Frickenhaus S."/>
            <person name="Gonzalez K."/>
            <person name="Herman E.K."/>
            <person name="Lin Y.C."/>
            <person name="Napier J."/>
            <person name="Ogata H."/>
            <person name="Sarno A.F."/>
            <person name="Shmutz J."/>
            <person name="Schroeder D."/>
            <person name="de Vargas C."/>
            <person name="Verret F."/>
            <person name="von Dassow P."/>
            <person name="Valentin K."/>
            <person name="Van de Peer Y."/>
            <person name="Wheeler G."/>
            <person name="Dacks J.B."/>
            <person name="Delwiche C.F."/>
            <person name="Dyhrman S.T."/>
            <person name="Glockner G."/>
            <person name="John U."/>
            <person name="Richards T."/>
            <person name="Worden A.Z."/>
            <person name="Zhang X."/>
            <person name="Grigoriev I.V."/>
            <person name="Allen A.E."/>
            <person name="Bidle K."/>
            <person name="Borodovsky M."/>
            <person name="Bowler C."/>
            <person name="Brownlee C."/>
            <person name="Cock J.M."/>
            <person name="Elias M."/>
            <person name="Gladyshev V.N."/>
            <person name="Groth M."/>
            <person name="Guda C."/>
            <person name="Hadaegh A."/>
            <person name="Iglesias-Rodriguez M.D."/>
            <person name="Jenkins J."/>
            <person name="Jones B.M."/>
            <person name="Lawson T."/>
            <person name="Leese F."/>
            <person name="Lindquist E."/>
            <person name="Lobanov A."/>
            <person name="Lomsadze A."/>
            <person name="Malik S.B."/>
            <person name="Marsh M.E."/>
            <person name="Mackinder L."/>
            <person name="Mock T."/>
            <person name="Mueller-Roeber B."/>
            <person name="Pagarete A."/>
            <person name="Parker M."/>
            <person name="Probert I."/>
            <person name="Quesneville H."/>
            <person name="Raines C."/>
            <person name="Rensing S.A."/>
            <person name="Riano-Pachon D.M."/>
            <person name="Richier S."/>
            <person name="Rokitta S."/>
            <person name="Shiraiwa Y."/>
            <person name="Soanes D.M."/>
            <person name="van der Giezen M."/>
            <person name="Wahlund T.M."/>
            <person name="Williams B."/>
            <person name="Wilson W."/>
            <person name="Wolfe G."/>
            <person name="Wurch L.L."/>
        </authorList>
    </citation>
    <scope>NUCLEOTIDE SEQUENCE</scope>
</reference>
<evidence type="ECO:0000313" key="9">
    <source>
        <dbReference type="Proteomes" id="UP000013827"/>
    </source>
</evidence>
<evidence type="ECO:0000259" key="7">
    <source>
        <dbReference type="Pfam" id="PF01120"/>
    </source>
</evidence>
<comment type="similarity">
    <text evidence="2">Belongs to the glycosyl hydrolase 29 family.</text>
</comment>
<sequence>MGAQDAADAEAVLNQLMRTGANVAPPTGGEEGSSAEFFEEIRKLLADFNVSIQEESKDGKLRFHVKRLIKSHQQRGEDVDEELDFYMDDDDVAVLFTMEDSSKVFAIGNIEQLSMSQRSNGVFINDPKGLFILRWYREVKGDGTPPDGPRYKNRACKYYKLTSDNDGEAFRWTSNYQIISKVYLKKHSPLPLCYSLSAADKKMVTSTMKKMRRAVSVGIHDLPHEVMLHICETLTPRETCTMMLGLGKRSVIFRCVSEVAILRGSALGKQIEKREGLKCTEDALKYILGRPVESKDHKSVCTENACAWLALPAPMCSALLVAPADYQIDALRGAAFLGLLPLAQLHARATEHGACVIKREHSETEKQACKEAAAFCRKALPQSDESQALRQASVSMVTDAERRFTNVYLQLFQDHELRRHNAESASSANTALFRFIDQHLATATGVRLGPVENMHNSALVGLLAGGLLGNSAKEDDEKQDFLSKVMSRCEKPLSLQRSQRERRFCDLCLQPIEGMYAGCRSCGFDCCPRCVDPASQPTHVCVPLDVATRMHLFVELCQTADGLEDARPSAIAAQEQLSAAQIDYQAFLAKRAEHDATLLRLAKGGHLHELKIWLDACYGGAAAMGPRMVPEPPCLASHACWHDMRSETRAEKDQRMRWWRESTFGLFVHFGLFAIPAGYHKGRRVGRGTSEWIMHSARIPDREYAKYAEQFNPVGFNASEWVATAKAAGVRYLVITTKHHDGFCLWDSQYTSYDVIDATPFRRDIVKELKDALRGSGIALGLYYSIMDWHHPDAVLRKYNHLNTPPARANWSRYREEYMKPQLQELTAKFDPALFWFDGDWIEAWSEEQGVELYNFLRRLKPSLLVNNRLSKARKGHQGMNRYKHAAGDFGTPEQEILKEVEGYDWESCMTINDNWGFTKDDSNWKTTSELLRNLVDVASKGGNYLLNVGPAADGVIPAESVSRLRDIGRWLLVNGEAIYGVKRAQHAHGEGKMVRFTTPARERSVVYAVALQKLSPLRISNIRVDKSGGGEVRMLGHGDAHVLYESTDQGISIAWPPGTAEAGEHGWVFRIHGTFAKRRDANEDGLPSNAG</sequence>
<dbReference type="InterPro" id="IPR057739">
    <property type="entry name" value="Glyco_hydro_29_N"/>
</dbReference>
<evidence type="ECO:0000256" key="1">
    <source>
        <dbReference type="ARBA" id="ARBA00004071"/>
    </source>
</evidence>
<dbReference type="PRINTS" id="PR00741">
    <property type="entry name" value="GLHYDRLASE29"/>
</dbReference>
<dbReference type="GO" id="GO:0004560">
    <property type="term" value="F:alpha-L-fucosidase activity"/>
    <property type="evidence" value="ECO:0007669"/>
    <property type="project" value="UniProtKB-EC"/>
</dbReference>
<keyword evidence="4" id="KW-0732">Signal</keyword>
<name>A0A0D3JCX9_EMIH1</name>
<dbReference type="AlphaFoldDB" id="A0A0D3JCX9"/>
<dbReference type="GO" id="GO:0005764">
    <property type="term" value="C:lysosome"/>
    <property type="evidence" value="ECO:0007669"/>
    <property type="project" value="TreeGrafter"/>
</dbReference>
<comment type="function">
    <text evidence="1">Alpha-L-fucosidase is responsible for hydrolyzing the alpha-1,6-linked fucose joined to the reducing-end N-acetylglucosamine of the carbohydrate moieties of glycoproteins.</text>
</comment>
<dbReference type="STRING" id="2903.R1EKE7"/>
<dbReference type="EC" id="3.2.1.51" evidence="3"/>
<dbReference type="PANTHER" id="PTHR10030:SF37">
    <property type="entry name" value="ALPHA-L-FUCOSIDASE-RELATED"/>
    <property type="match status" value="1"/>
</dbReference>
<organism evidence="8 9">
    <name type="scientific">Emiliania huxleyi (strain CCMP1516)</name>
    <dbReference type="NCBI Taxonomy" id="280463"/>
    <lineage>
        <taxon>Eukaryota</taxon>
        <taxon>Haptista</taxon>
        <taxon>Haptophyta</taxon>
        <taxon>Prymnesiophyceae</taxon>
        <taxon>Isochrysidales</taxon>
        <taxon>Noelaerhabdaceae</taxon>
        <taxon>Emiliania</taxon>
    </lineage>
</organism>
<keyword evidence="6" id="KW-0326">Glycosidase</keyword>
<keyword evidence="5" id="KW-0378">Hydrolase</keyword>
<reference evidence="8" key="2">
    <citation type="submission" date="2024-10" db="UniProtKB">
        <authorList>
            <consortium name="EnsemblProtists"/>
        </authorList>
    </citation>
    <scope>IDENTIFICATION</scope>
</reference>
<dbReference type="eggNOG" id="KOG3340">
    <property type="taxonomic scope" value="Eukaryota"/>
</dbReference>
<dbReference type="EnsemblProtists" id="EOD21364">
    <property type="protein sequence ID" value="EOD21364"/>
    <property type="gene ID" value="EMIHUDRAFT_469809"/>
</dbReference>
<accession>A0A0D3JCX9</accession>
<evidence type="ECO:0000256" key="2">
    <source>
        <dbReference type="ARBA" id="ARBA00007951"/>
    </source>
</evidence>
<dbReference type="HOGENOM" id="CLU_284479_0_0_1"/>
<evidence type="ECO:0000256" key="5">
    <source>
        <dbReference type="ARBA" id="ARBA00022801"/>
    </source>
</evidence>
<dbReference type="Pfam" id="PF01120">
    <property type="entry name" value="Alpha_L_fucos"/>
    <property type="match status" value="1"/>
</dbReference>
<dbReference type="Gene3D" id="3.20.20.80">
    <property type="entry name" value="Glycosidases"/>
    <property type="match status" value="1"/>
</dbReference>
<dbReference type="SUPFAM" id="SSF51445">
    <property type="entry name" value="(Trans)glycosidases"/>
    <property type="match status" value="1"/>
</dbReference>